<dbReference type="InterPro" id="IPR013083">
    <property type="entry name" value="Znf_RING/FYVE/PHD"/>
</dbReference>
<evidence type="ECO:0000313" key="8">
    <source>
        <dbReference type="Proteomes" id="UP001652680"/>
    </source>
</evidence>
<feature type="compositionally biased region" description="Low complexity" evidence="5">
    <location>
        <begin position="473"/>
        <end position="485"/>
    </location>
</feature>
<dbReference type="EnsemblMetazoa" id="XM_017124828.2">
    <property type="protein sequence ID" value="XP_016980317.1"/>
    <property type="gene ID" value="LOC108045482"/>
</dbReference>
<feature type="region of interest" description="Disordered" evidence="5">
    <location>
        <begin position="1"/>
        <end position="33"/>
    </location>
</feature>
<feature type="region of interest" description="Disordered" evidence="5">
    <location>
        <begin position="954"/>
        <end position="980"/>
    </location>
</feature>
<dbReference type="AlphaFoldDB" id="A0A6P4F4Q3"/>
<feature type="compositionally biased region" description="Low complexity" evidence="5">
    <location>
        <begin position="265"/>
        <end position="280"/>
    </location>
</feature>
<dbReference type="EnsemblMetazoa" id="XM_017124827.2">
    <property type="protein sequence ID" value="XP_016980316.1"/>
    <property type="gene ID" value="LOC108045482"/>
</dbReference>
<feature type="region of interest" description="Disordered" evidence="5">
    <location>
        <begin position="450"/>
        <end position="527"/>
    </location>
</feature>
<feature type="region of interest" description="Disordered" evidence="5">
    <location>
        <begin position="326"/>
        <end position="428"/>
    </location>
</feature>
<keyword evidence="8" id="KW-1185">Reference proteome</keyword>
<evidence type="ECO:0000256" key="1">
    <source>
        <dbReference type="ARBA" id="ARBA00022723"/>
    </source>
</evidence>
<feature type="compositionally biased region" description="Pro residues" evidence="5">
    <location>
        <begin position="743"/>
        <end position="756"/>
    </location>
</feature>
<name>A0A6P4F4Q3_DRORH</name>
<feature type="compositionally biased region" description="Low complexity" evidence="5">
    <location>
        <begin position="1102"/>
        <end position="1124"/>
    </location>
</feature>
<feature type="compositionally biased region" description="Polar residues" evidence="5">
    <location>
        <begin position="901"/>
        <end position="910"/>
    </location>
</feature>
<evidence type="ECO:0000313" key="7">
    <source>
        <dbReference type="EnsemblMetazoa" id="XP_016980315.1"/>
    </source>
</evidence>
<feature type="compositionally biased region" description="Low complexity" evidence="5">
    <location>
        <begin position="772"/>
        <end position="790"/>
    </location>
</feature>
<dbReference type="CDD" id="cd16474">
    <property type="entry name" value="RING-H2_RNF111-like"/>
    <property type="match status" value="1"/>
</dbReference>
<keyword evidence="2 4" id="KW-0863">Zinc-finger</keyword>
<dbReference type="GO" id="GO:0008270">
    <property type="term" value="F:zinc ion binding"/>
    <property type="evidence" value="ECO:0007669"/>
    <property type="project" value="UniProtKB-KW"/>
</dbReference>
<reference evidence="8" key="1">
    <citation type="journal article" date="2021" name="Elife">
        <title>Highly contiguous assemblies of 101 drosophilid genomes.</title>
        <authorList>
            <person name="Kim B.Y."/>
            <person name="Wang J.R."/>
            <person name="Miller D.E."/>
            <person name="Barmina O."/>
            <person name="Delaney E."/>
            <person name="Thompson A."/>
            <person name="Comeault A.A."/>
            <person name="Peede D."/>
            <person name="D'Agostino E.R."/>
            <person name="Pelaez J."/>
            <person name="Aguilar J.M."/>
            <person name="Haji D."/>
            <person name="Matsunaga T."/>
            <person name="Armstrong E.E."/>
            <person name="Zych M."/>
            <person name="Ogawa Y."/>
            <person name="Stamenkovic-Radak M."/>
            <person name="Jelic M."/>
            <person name="Veselinovic M.S."/>
            <person name="Tanaskovic M."/>
            <person name="Eric P."/>
            <person name="Gao J.J."/>
            <person name="Katoh T.K."/>
            <person name="Toda M.J."/>
            <person name="Watabe H."/>
            <person name="Watada M."/>
            <person name="Davis J.S."/>
            <person name="Moyle L.C."/>
            <person name="Manoli G."/>
            <person name="Bertolini E."/>
            <person name="Kostal V."/>
            <person name="Hawley R.S."/>
            <person name="Takahashi A."/>
            <person name="Jones C.D."/>
            <person name="Price D.K."/>
            <person name="Whiteman N."/>
            <person name="Kopp A."/>
            <person name="Matute D.R."/>
            <person name="Petrov D.A."/>
        </authorList>
    </citation>
    <scope>NUCLEOTIDE SEQUENCE [LARGE SCALE GENOMIC DNA]</scope>
</reference>
<dbReference type="PROSITE" id="PS50089">
    <property type="entry name" value="ZF_RING_2"/>
    <property type="match status" value="1"/>
</dbReference>
<feature type="region of interest" description="Disordered" evidence="5">
    <location>
        <begin position="1076"/>
        <end position="1132"/>
    </location>
</feature>
<organism evidence="10">
    <name type="scientific">Drosophila rhopaloa</name>
    <name type="common">Fruit fly</name>
    <dbReference type="NCBI Taxonomy" id="1041015"/>
    <lineage>
        <taxon>Eukaryota</taxon>
        <taxon>Metazoa</taxon>
        <taxon>Ecdysozoa</taxon>
        <taxon>Arthropoda</taxon>
        <taxon>Hexapoda</taxon>
        <taxon>Insecta</taxon>
        <taxon>Pterygota</taxon>
        <taxon>Neoptera</taxon>
        <taxon>Endopterygota</taxon>
        <taxon>Diptera</taxon>
        <taxon>Brachycera</taxon>
        <taxon>Muscomorpha</taxon>
        <taxon>Ephydroidea</taxon>
        <taxon>Drosophilidae</taxon>
        <taxon>Drosophila</taxon>
        <taxon>Sophophora</taxon>
    </lineage>
</organism>
<evidence type="ECO:0000313" key="11">
    <source>
        <dbReference type="RefSeq" id="XP_016980317.1"/>
    </source>
</evidence>
<feature type="compositionally biased region" description="Basic and acidic residues" evidence="5">
    <location>
        <begin position="409"/>
        <end position="428"/>
    </location>
</feature>
<proteinExistence type="predicted"/>
<evidence type="ECO:0000256" key="4">
    <source>
        <dbReference type="PROSITE-ProRule" id="PRU00175"/>
    </source>
</evidence>
<dbReference type="OrthoDB" id="9984778at2759"/>
<keyword evidence="3" id="KW-0862">Zinc</keyword>
<dbReference type="GeneID" id="108045482"/>
<feature type="compositionally biased region" description="Basic and acidic residues" evidence="5">
    <location>
        <begin position="616"/>
        <end position="654"/>
    </location>
</feature>
<dbReference type="InterPro" id="IPR053238">
    <property type="entry name" value="RING-H2_zinc_finger"/>
</dbReference>
<protein>
    <submittedName>
        <fullName evidence="9 10">Uncharacterized protein LOC108045482</fullName>
    </submittedName>
</protein>
<dbReference type="RefSeq" id="XP_016980317.1">
    <property type="nucleotide sequence ID" value="XM_017124828.1"/>
</dbReference>
<dbReference type="RefSeq" id="XP_016980316.1">
    <property type="nucleotide sequence ID" value="XM_017124827.1"/>
</dbReference>
<evidence type="ECO:0000313" key="10">
    <source>
        <dbReference type="RefSeq" id="XP_016980316.1"/>
    </source>
</evidence>
<dbReference type="Proteomes" id="UP001652680">
    <property type="component" value="Unassembled WGS sequence"/>
</dbReference>
<gene>
    <name evidence="9 10 11" type="primary">LOC108045482</name>
    <name evidence="7" type="synonym">108045482</name>
</gene>
<dbReference type="PANTHER" id="PTHR14155">
    <property type="entry name" value="RING FINGER DOMAIN-CONTAINING"/>
    <property type="match status" value="1"/>
</dbReference>
<feature type="region of interest" description="Disordered" evidence="5">
    <location>
        <begin position="150"/>
        <end position="171"/>
    </location>
</feature>
<feature type="compositionally biased region" description="Basic and acidic residues" evidence="5">
    <location>
        <begin position="454"/>
        <end position="472"/>
    </location>
</feature>
<evidence type="ECO:0000256" key="5">
    <source>
        <dbReference type="SAM" id="MobiDB-lite"/>
    </source>
</evidence>
<reference evidence="9 10" key="2">
    <citation type="submission" date="2025-04" db="UniProtKB">
        <authorList>
            <consortium name="RefSeq"/>
        </authorList>
    </citation>
    <scope>IDENTIFICATION</scope>
</reference>
<evidence type="ECO:0000256" key="2">
    <source>
        <dbReference type="ARBA" id="ARBA00022771"/>
    </source>
</evidence>
<feature type="region of interest" description="Disordered" evidence="5">
    <location>
        <begin position="540"/>
        <end position="561"/>
    </location>
</feature>
<accession>A0A6P4F4Q3</accession>
<dbReference type="OMA" id="ICNCVHA"/>
<feature type="compositionally biased region" description="Low complexity" evidence="5">
    <location>
        <begin position="243"/>
        <end position="252"/>
    </location>
</feature>
<feature type="compositionally biased region" description="Polar residues" evidence="5">
    <location>
        <begin position="541"/>
        <end position="560"/>
    </location>
</feature>
<feature type="domain" description="RING-type" evidence="6">
    <location>
        <begin position="1204"/>
        <end position="1245"/>
    </location>
</feature>
<sequence length="1273" mass="139490">MDSLENDQDELRHQPRVSMAYGGVTSSPGGQDTHSQYAMYYNQQRDTLSDSYMLMTPFLTGPQTHTHTHSPPTFTALVAPRREVASTSEFEAMARRCDKCSSLAGLCRCESVASSSRYADSTQGQSQEVVQFLEQPSSSTAAAANLPVAHAIPRPKRKKTEPLTLEPDGDNAGDAVVASISGTWPAGAMEEHAMDATAVVYEMPSSSLQLSNSSFDTTPSAVNAYDDVTSSASDTEHGQFAHTRTTNTTTTTSAVHVNKKKANRSSDASNSSSGAIDADATPSTSAQSRRRHINHFSYRNLRGLTPENESSDDGWDLRVHNPAPPLEPTVTIIRGSRGSNDTDAGHTDHTYFNSRRAVAGAPPDSTYMRPASCSTATHTTRSVDYGSHVNQRSVEPTADGTPSTTSEQENERHEPPNLDEENRQDQHQEEPLAQAMRGILGADCNPGIVWSRMRPSDESVPPRKQPRLELTRRSPPSSSTKLSPTNYNSFQPGRSRHRTYAEHGSSSEQHNPVSFPQSSTPNANGPCVITYVGRPRERQSSVELINLPSTSTGRRGSNVNRGDAVVLTAPDLQLDDWSSDSNDDDDDVVFVHSTREPILSIDLTSDDDGLANETSLQRDRERGRERERERERDRERYRNDHQHNQENPSDERRPIFNYAYSLPYARRTDRRTEANSDGTSAFAFYSGALADRAAISDHNYSYELDQLMDPGASHFYPQRCSSMDPQRYFLPINESSVWMQSHPPAPPPPPPLPPHSLPENSSAEAFIRHQQRAPTSTPSSSAGGQTSSQQSRRRRSSPANVYHRYHPYYVPHYAITTLPTVMEADYSPSLQPHPHFQGGQGGSSRSSLSGALNAAAVAATAAAAQAQTFSELLSQAHNEGRAAALEASLDGSRTPPHAVVHQQQQRQSINPPAPGAASNGNLGAAVSPPPPLEMYSGRSTIPYCGSPPFSVRRSEAAYSNRQHYQPQPHQGHQAPQNQMHAHIHPPHRASAIVATSLTPAPPYPVHQNLWYRQQSMQEMHRRHMTPTPIDLSSNAPLLTSTLRNGYLHSICSCVHARNGPVSSLDPAYYPPYDAAAAAAAPPPSPQQQAPATSGSASGGGAPQPSLRHLQLQPQPQPQAQQSPPVMQHLQRQRAIHHHMFHHHYSPLHLEIGLATPLSLGSRILIGPPRPNRGATLETIERNTLPHKYRRVRRPSESDEDAEKCAICLTLFEIENDVRRLPCMHLFHTDCVDQWLVTNKHCPICRVDIETHMANDALAPSSSGVTDAANTAAL</sequence>
<feature type="compositionally biased region" description="Low complexity" evidence="5">
    <location>
        <begin position="1086"/>
        <end position="1095"/>
    </location>
</feature>
<feature type="compositionally biased region" description="Low complexity" evidence="5">
    <location>
        <begin position="962"/>
        <end position="978"/>
    </location>
</feature>
<evidence type="ECO:0000256" key="3">
    <source>
        <dbReference type="ARBA" id="ARBA00022833"/>
    </source>
</evidence>
<dbReference type="EnsemblMetazoa" id="XM_017124826.2">
    <property type="protein sequence ID" value="XP_016980315.1"/>
    <property type="gene ID" value="LOC108045482"/>
</dbReference>
<dbReference type="FunFam" id="3.30.40.10:FF:000479">
    <property type="entry name" value="E3 ubiquitin-protein ligase Arkadia"/>
    <property type="match status" value="1"/>
</dbReference>
<feature type="region of interest" description="Disordered" evidence="5">
    <location>
        <begin position="739"/>
        <end position="801"/>
    </location>
</feature>
<evidence type="ECO:0000313" key="9">
    <source>
        <dbReference type="RefSeq" id="XP_016980315.1"/>
    </source>
</evidence>
<feature type="compositionally biased region" description="Polar residues" evidence="5">
    <location>
        <begin position="24"/>
        <end position="33"/>
    </location>
</feature>
<feature type="compositionally biased region" description="Polar residues" evidence="5">
    <location>
        <begin position="504"/>
        <end position="523"/>
    </location>
</feature>
<dbReference type="SMART" id="SM00184">
    <property type="entry name" value="RING"/>
    <property type="match status" value="1"/>
</dbReference>
<evidence type="ECO:0000259" key="6">
    <source>
        <dbReference type="PROSITE" id="PS50089"/>
    </source>
</evidence>
<dbReference type="Pfam" id="PF13639">
    <property type="entry name" value="zf-RING_2"/>
    <property type="match status" value="1"/>
</dbReference>
<feature type="compositionally biased region" description="Polar residues" evidence="5">
    <location>
        <begin position="372"/>
        <end position="407"/>
    </location>
</feature>
<dbReference type="RefSeq" id="XP_016980315.1">
    <property type="nucleotide sequence ID" value="XM_017124826.1"/>
</dbReference>
<feature type="region of interest" description="Disordered" evidence="5">
    <location>
        <begin position="891"/>
        <end position="933"/>
    </location>
</feature>
<reference evidence="7" key="3">
    <citation type="submission" date="2025-05" db="UniProtKB">
        <authorList>
            <consortium name="EnsemblMetazoa"/>
        </authorList>
    </citation>
    <scope>IDENTIFICATION</scope>
</reference>
<feature type="region of interest" description="Disordered" evidence="5">
    <location>
        <begin position="230"/>
        <end position="292"/>
    </location>
</feature>
<dbReference type="InterPro" id="IPR001841">
    <property type="entry name" value="Znf_RING"/>
</dbReference>
<feature type="region of interest" description="Disordered" evidence="5">
    <location>
        <begin position="602"/>
        <end position="654"/>
    </location>
</feature>
<dbReference type="PANTHER" id="PTHR14155:SF627">
    <property type="entry name" value="OS06G0192800 PROTEIN"/>
    <property type="match status" value="1"/>
</dbReference>
<dbReference type="Gene3D" id="3.30.40.10">
    <property type="entry name" value="Zinc/RING finger domain, C3HC4 (zinc finger)"/>
    <property type="match status" value="1"/>
</dbReference>
<keyword evidence="1" id="KW-0479">Metal-binding</keyword>
<dbReference type="SUPFAM" id="SSF57850">
    <property type="entry name" value="RING/U-box"/>
    <property type="match status" value="1"/>
</dbReference>